<dbReference type="RefSeq" id="WP_124543670.1">
    <property type="nucleotide sequence ID" value="NZ_QUSW01000011.1"/>
</dbReference>
<name>A0A3N7HH06_9BURK</name>
<accession>A0A3N7HH06</accession>
<dbReference type="Proteomes" id="UP000267464">
    <property type="component" value="Unassembled WGS sequence"/>
</dbReference>
<dbReference type="OrthoDB" id="291011at2"/>
<protein>
    <submittedName>
        <fullName evidence="1">Uncharacterized protein</fullName>
    </submittedName>
</protein>
<dbReference type="EMBL" id="QUSW01000011">
    <property type="protein sequence ID" value="RQP21304.1"/>
    <property type="molecule type" value="Genomic_DNA"/>
</dbReference>
<proteinExistence type="predicted"/>
<organism evidence="1 2">
    <name type="scientific">Piscinibacter terrae</name>
    <dbReference type="NCBI Taxonomy" id="2496871"/>
    <lineage>
        <taxon>Bacteria</taxon>
        <taxon>Pseudomonadati</taxon>
        <taxon>Pseudomonadota</taxon>
        <taxon>Betaproteobacteria</taxon>
        <taxon>Burkholderiales</taxon>
        <taxon>Sphaerotilaceae</taxon>
        <taxon>Piscinibacter</taxon>
    </lineage>
</organism>
<keyword evidence="2" id="KW-1185">Reference proteome</keyword>
<evidence type="ECO:0000313" key="2">
    <source>
        <dbReference type="Proteomes" id="UP000267464"/>
    </source>
</evidence>
<evidence type="ECO:0000313" key="1">
    <source>
        <dbReference type="EMBL" id="RQP21304.1"/>
    </source>
</evidence>
<comment type="caution">
    <text evidence="1">The sequence shown here is derived from an EMBL/GenBank/DDBJ whole genome shotgun (WGS) entry which is preliminary data.</text>
</comment>
<dbReference type="AlphaFoldDB" id="A0A3N7HH06"/>
<gene>
    <name evidence="1" type="ORF">DZC73_27780</name>
</gene>
<reference evidence="1 2" key="2">
    <citation type="submission" date="2018-12" db="EMBL/GenBank/DDBJ databases">
        <title>Rhizobacter gummiphilus sp. nov., a rubber-degrading bacterium isolated from the soil of a botanical garden in Japan.</title>
        <authorList>
            <person name="Shunsuke S.S."/>
        </authorList>
    </citation>
    <scope>NUCLEOTIDE SEQUENCE [LARGE SCALE GENOMIC DNA]</scope>
    <source>
        <strain evidence="1 2">S-16</strain>
    </source>
</reference>
<sequence>MNSWQKPDPAQLAVRYGQVEHLLVQRDFVAQYARVGLAEFSIPGASKTWIGRRRLPGEMEPAEGFADIVAAASQEIWEIKPEGASREAAEELASKEASWYVLHAKVQCGPQWRLGTSYSTRDGTGRVWFVESGGNRAELFAYQARAGAVLYYWRINGKKVENIVREDIWMSLGLRDVVVGQLYPPKGAGAPLPGRPGNNNGKEKWEPVKYRPPTFARGGALIPALARLADVLLRSIRSLCCVRLPEGGAVAVLIPTDIYEAVESQPRMQRTKELMQPRTDPTARLYREVLMLLQGASAGQGLVGMVIYANWALAQLLEIGAIGLTVAVLRQSASAAVANLARAPAVLQTFGASVSGLTMLGARSAGAAELPVFIVPRATPRDPSTPVSLSAYSPLYLELTPAEAPKAEIGEERKIDGTVYRIAGLAVWDRPA</sequence>
<reference evidence="1 2" key="1">
    <citation type="submission" date="2018-08" db="EMBL/GenBank/DDBJ databases">
        <authorList>
            <person name="Khan S.A."/>
            <person name="Jeon C.O."/>
            <person name="Chun B.H."/>
            <person name="Jeong S.E."/>
        </authorList>
    </citation>
    <scope>NUCLEOTIDE SEQUENCE [LARGE SCALE GENOMIC DNA]</scope>
    <source>
        <strain evidence="1 2">S-16</strain>
    </source>
</reference>